<dbReference type="GO" id="GO:0008168">
    <property type="term" value="F:methyltransferase activity"/>
    <property type="evidence" value="ECO:0007669"/>
    <property type="project" value="UniProtKB-KW"/>
</dbReference>
<dbReference type="GO" id="GO:0032259">
    <property type="term" value="P:methylation"/>
    <property type="evidence" value="ECO:0007669"/>
    <property type="project" value="UniProtKB-KW"/>
</dbReference>
<keyword evidence="2" id="KW-0489">Methyltransferase</keyword>
<reference evidence="2 3" key="1">
    <citation type="submission" date="2018-03" db="EMBL/GenBank/DDBJ databases">
        <title>Comparative analysis of microorganisms from saline springs in Andes Mountain Range, Colombia.</title>
        <authorList>
            <person name="Rubin E."/>
        </authorList>
    </citation>
    <scope>NUCLEOTIDE SEQUENCE [LARGE SCALE GENOMIC DNA]</scope>
    <source>
        <strain evidence="2 3">CG 23</strain>
    </source>
</reference>
<evidence type="ECO:0000259" key="1">
    <source>
        <dbReference type="Pfam" id="PF13649"/>
    </source>
</evidence>
<dbReference type="Proteomes" id="UP000239895">
    <property type="component" value="Unassembled WGS sequence"/>
</dbReference>
<proteinExistence type="predicted"/>
<dbReference type="InterPro" id="IPR029063">
    <property type="entry name" value="SAM-dependent_MTases_sf"/>
</dbReference>
<accession>A0ABX5EI45</accession>
<gene>
    <name evidence="2" type="ORF">BCL65_101223</name>
</gene>
<sequence length="125" mass="13515">MTRLEMSAACAGRAAEYIDRLGSVEAMPELARARIATWATGLTGPVLDAGCGPGHWTDFLARQGCDVEGVDLTASFVEHAVSTAWFWPVPEMSALLERAGFEVQDVERRADDGNRPHAAIVARRC</sequence>
<comment type="caution">
    <text evidence="2">The sequence shown here is derived from an EMBL/GenBank/DDBJ whole genome shotgun (WGS) entry which is preliminary data.</text>
</comment>
<evidence type="ECO:0000313" key="3">
    <source>
        <dbReference type="Proteomes" id="UP000239895"/>
    </source>
</evidence>
<evidence type="ECO:0000313" key="2">
    <source>
        <dbReference type="EMBL" id="PRZ10085.1"/>
    </source>
</evidence>
<dbReference type="RefSeq" id="WP_106264394.1">
    <property type="nucleotide sequence ID" value="NZ_PVTX01000001.1"/>
</dbReference>
<feature type="domain" description="Methyltransferase" evidence="1">
    <location>
        <begin position="46"/>
        <end position="84"/>
    </location>
</feature>
<keyword evidence="2" id="KW-0808">Transferase</keyword>
<dbReference type="SUPFAM" id="SSF53335">
    <property type="entry name" value="S-adenosyl-L-methionine-dependent methyltransferases"/>
    <property type="match status" value="1"/>
</dbReference>
<keyword evidence="3" id="KW-1185">Reference proteome</keyword>
<dbReference type="EMBL" id="PVTX01000001">
    <property type="protein sequence ID" value="PRZ10085.1"/>
    <property type="molecule type" value="Genomic_DNA"/>
</dbReference>
<dbReference type="Pfam" id="PF13649">
    <property type="entry name" value="Methyltransf_25"/>
    <property type="match status" value="1"/>
</dbReference>
<dbReference type="InterPro" id="IPR041698">
    <property type="entry name" value="Methyltransf_25"/>
</dbReference>
<protein>
    <submittedName>
        <fullName evidence="2">Methyltransferase family protein</fullName>
    </submittedName>
</protein>
<organism evidence="2 3">
    <name type="scientific">Isoptericola halotolerans</name>
    <dbReference type="NCBI Taxonomy" id="300560"/>
    <lineage>
        <taxon>Bacteria</taxon>
        <taxon>Bacillati</taxon>
        <taxon>Actinomycetota</taxon>
        <taxon>Actinomycetes</taxon>
        <taxon>Micrococcales</taxon>
        <taxon>Promicromonosporaceae</taxon>
        <taxon>Isoptericola</taxon>
    </lineage>
</organism>
<name>A0ABX5EI45_9MICO</name>
<dbReference type="Gene3D" id="3.40.50.150">
    <property type="entry name" value="Vaccinia Virus protein VP39"/>
    <property type="match status" value="2"/>
</dbReference>
<dbReference type="CDD" id="cd02440">
    <property type="entry name" value="AdoMet_MTases"/>
    <property type="match status" value="1"/>
</dbReference>